<reference evidence="3" key="2">
    <citation type="submission" date="2020-05" db="UniProtKB">
        <authorList>
            <consortium name="EnsemblMetazoa"/>
        </authorList>
    </citation>
    <scope>IDENTIFICATION</scope>
</reference>
<accession>A0A084VBP8</accession>
<dbReference type="EnsemblMetazoa" id="ASIC002018-RA">
    <property type="protein sequence ID" value="ASIC002018-PA"/>
    <property type="gene ID" value="ASIC002018"/>
</dbReference>
<gene>
    <name evidence="2" type="ORF">ZHAS_00002018</name>
</gene>
<evidence type="ECO:0000256" key="1">
    <source>
        <dbReference type="SAM" id="MobiDB-lite"/>
    </source>
</evidence>
<evidence type="ECO:0000313" key="4">
    <source>
        <dbReference type="Proteomes" id="UP000030765"/>
    </source>
</evidence>
<dbReference type="EMBL" id="ATLV01008985">
    <property type="status" value="NOT_ANNOTATED_CDS"/>
    <property type="molecule type" value="Genomic_DNA"/>
</dbReference>
<sequence length="147" mass="16264">MLIEQFFWRQHIVTKGFANESLPMVPTMMANLFSFCSVPHATQTRFHSRHHRRKRCHYRCQYFHLFLVFRSPSAPSSPPEVQMYALEQIRPAPAGQAGPAASPAGGVIPSVAPTTTLGLGARLPPSAQHRPENAACPGVPIPRTQPQ</sequence>
<evidence type="ECO:0000313" key="2">
    <source>
        <dbReference type="EMBL" id="KFB35392.1"/>
    </source>
</evidence>
<reference evidence="2 4" key="1">
    <citation type="journal article" date="2014" name="BMC Genomics">
        <title>Genome sequence of Anopheles sinensis provides insight into genetics basis of mosquito competence for malaria parasites.</title>
        <authorList>
            <person name="Zhou D."/>
            <person name="Zhang D."/>
            <person name="Ding G."/>
            <person name="Shi L."/>
            <person name="Hou Q."/>
            <person name="Ye Y."/>
            <person name="Xu Y."/>
            <person name="Zhou H."/>
            <person name="Xiong C."/>
            <person name="Li S."/>
            <person name="Yu J."/>
            <person name="Hong S."/>
            <person name="Yu X."/>
            <person name="Zou P."/>
            <person name="Chen C."/>
            <person name="Chang X."/>
            <person name="Wang W."/>
            <person name="Lv Y."/>
            <person name="Sun Y."/>
            <person name="Ma L."/>
            <person name="Shen B."/>
            <person name="Zhu C."/>
        </authorList>
    </citation>
    <scope>NUCLEOTIDE SEQUENCE [LARGE SCALE GENOMIC DNA]</scope>
</reference>
<keyword evidence="4" id="KW-1185">Reference proteome</keyword>
<name>A0A084VBP8_ANOSI</name>
<dbReference type="Proteomes" id="UP000030765">
    <property type="component" value="Unassembled WGS sequence"/>
</dbReference>
<dbReference type="AlphaFoldDB" id="A0A084VBP8"/>
<feature type="region of interest" description="Disordered" evidence="1">
    <location>
        <begin position="118"/>
        <end position="147"/>
    </location>
</feature>
<evidence type="ECO:0000313" key="3">
    <source>
        <dbReference type="EnsemblMetazoa" id="ASIC002018-PA"/>
    </source>
</evidence>
<organism evidence="2">
    <name type="scientific">Anopheles sinensis</name>
    <name type="common">Mosquito</name>
    <dbReference type="NCBI Taxonomy" id="74873"/>
    <lineage>
        <taxon>Eukaryota</taxon>
        <taxon>Metazoa</taxon>
        <taxon>Ecdysozoa</taxon>
        <taxon>Arthropoda</taxon>
        <taxon>Hexapoda</taxon>
        <taxon>Insecta</taxon>
        <taxon>Pterygota</taxon>
        <taxon>Neoptera</taxon>
        <taxon>Endopterygota</taxon>
        <taxon>Diptera</taxon>
        <taxon>Nematocera</taxon>
        <taxon>Culicoidea</taxon>
        <taxon>Culicidae</taxon>
        <taxon>Anophelinae</taxon>
        <taxon>Anopheles</taxon>
    </lineage>
</organism>
<dbReference type="EMBL" id="KE524494">
    <property type="protein sequence ID" value="KFB35392.1"/>
    <property type="molecule type" value="Genomic_DNA"/>
</dbReference>
<dbReference type="VEuPathDB" id="VectorBase:ASIC002018"/>
<protein>
    <submittedName>
        <fullName evidence="2 3">Uncharacterized protein</fullName>
    </submittedName>
</protein>
<proteinExistence type="predicted"/>